<sequence length="485" mass="53957">MKNLPKCLLLALGLSVAGTVGGYAQERPANEAWTLEEALEYARLHNLQVRQSLVQKEVAEVDLRQSKYALLPTAVANASHTYNYGSSVDPLTSEFRTEQIRSNNISASSVVPLFQGFQLRKQIQQNRLDLAANTKDVAATQNDIMLQIVTAYLNILFADEVAKAAELQQATTQQQLERTRILFKAGSVAETNVLELESQLASDELNLINAQNQIDVARLTLVQLLNLGNPEDFDVVIPEIPEPALDATIVAPDQVYDVAVQVLPEIEAADLRVQSAEVGVGIARAAYYPRLSFSAAIFTGYSSGRVFPFPETIEGVFNRQLVGFQDADGTQPFYLYTPASVREEYLFSDQIEDNLGKQIQFSLTVPIFNGLQARSAVARAKLNQQAAQLNADFERNQLRQNIEQAAADARAALRAYVASKRQVEALERSFRNAELRLNAGVINSTDFNVIANDYRRAQTDLIQAKYDYFFKLKVLDYYQGNKITF</sequence>
<dbReference type="Gene3D" id="1.20.1600.10">
    <property type="entry name" value="Outer membrane efflux proteins (OEP)"/>
    <property type="match status" value="1"/>
</dbReference>
<keyword evidence="5" id="KW-0812">Transmembrane</keyword>
<protein>
    <submittedName>
        <fullName evidence="10">Outer membrane protein</fullName>
    </submittedName>
</protein>
<dbReference type="GO" id="GO:0015562">
    <property type="term" value="F:efflux transmembrane transporter activity"/>
    <property type="evidence" value="ECO:0007669"/>
    <property type="project" value="InterPro"/>
</dbReference>
<evidence type="ECO:0000256" key="7">
    <source>
        <dbReference type="ARBA" id="ARBA00023237"/>
    </source>
</evidence>
<evidence type="ECO:0000256" key="6">
    <source>
        <dbReference type="ARBA" id="ARBA00023136"/>
    </source>
</evidence>
<evidence type="ECO:0000313" key="10">
    <source>
        <dbReference type="EMBL" id="SNS10706.1"/>
    </source>
</evidence>
<dbReference type="AlphaFoldDB" id="A0A239BS50"/>
<keyword evidence="11" id="KW-1185">Reference proteome</keyword>
<dbReference type="OrthoDB" id="9811587at2"/>
<evidence type="ECO:0000256" key="9">
    <source>
        <dbReference type="SAM" id="SignalP"/>
    </source>
</evidence>
<keyword evidence="8" id="KW-0175">Coiled coil</keyword>
<keyword evidence="7" id="KW-0998">Cell outer membrane</keyword>
<evidence type="ECO:0000256" key="8">
    <source>
        <dbReference type="SAM" id="Coils"/>
    </source>
</evidence>
<keyword evidence="4" id="KW-1134">Transmembrane beta strand</keyword>
<organism evidence="10 11">
    <name type="scientific">Pontibacter ummariensis</name>
    <dbReference type="NCBI Taxonomy" id="1610492"/>
    <lineage>
        <taxon>Bacteria</taxon>
        <taxon>Pseudomonadati</taxon>
        <taxon>Bacteroidota</taxon>
        <taxon>Cytophagia</taxon>
        <taxon>Cytophagales</taxon>
        <taxon>Hymenobacteraceae</taxon>
        <taxon>Pontibacter</taxon>
    </lineage>
</organism>
<dbReference type="EMBL" id="FZOQ01000002">
    <property type="protein sequence ID" value="SNS10706.1"/>
    <property type="molecule type" value="Genomic_DNA"/>
</dbReference>
<dbReference type="GO" id="GO:0015288">
    <property type="term" value="F:porin activity"/>
    <property type="evidence" value="ECO:0007669"/>
    <property type="project" value="TreeGrafter"/>
</dbReference>
<dbReference type="InterPro" id="IPR003423">
    <property type="entry name" value="OMP_efflux"/>
</dbReference>
<evidence type="ECO:0000256" key="2">
    <source>
        <dbReference type="ARBA" id="ARBA00007613"/>
    </source>
</evidence>
<feature type="signal peptide" evidence="9">
    <location>
        <begin position="1"/>
        <end position="24"/>
    </location>
</feature>
<feature type="coiled-coil region" evidence="8">
    <location>
        <begin position="379"/>
        <end position="436"/>
    </location>
</feature>
<gene>
    <name evidence="10" type="ORF">SAMN06296052_102137</name>
</gene>
<dbReference type="GO" id="GO:1990281">
    <property type="term" value="C:efflux pump complex"/>
    <property type="evidence" value="ECO:0007669"/>
    <property type="project" value="TreeGrafter"/>
</dbReference>
<keyword evidence="6" id="KW-0472">Membrane</keyword>
<keyword evidence="9" id="KW-0732">Signal</keyword>
<proteinExistence type="inferred from homology"/>
<comment type="subcellular location">
    <subcellularLocation>
        <location evidence="1">Cell outer membrane</location>
    </subcellularLocation>
</comment>
<feature type="chain" id="PRO_5012918374" evidence="9">
    <location>
        <begin position="25"/>
        <end position="485"/>
    </location>
</feature>
<dbReference type="Proteomes" id="UP000198432">
    <property type="component" value="Unassembled WGS sequence"/>
</dbReference>
<evidence type="ECO:0000256" key="3">
    <source>
        <dbReference type="ARBA" id="ARBA00022448"/>
    </source>
</evidence>
<comment type="similarity">
    <text evidence="2">Belongs to the outer membrane factor (OMF) (TC 1.B.17) family.</text>
</comment>
<evidence type="ECO:0000313" key="11">
    <source>
        <dbReference type="Proteomes" id="UP000198432"/>
    </source>
</evidence>
<dbReference type="PANTHER" id="PTHR30026">
    <property type="entry name" value="OUTER MEMBRANE PROTEIN TOLC"/>
    <property type="match status" value="1"/>
</dbReference>
<keyword evidence="3" id="KW-0813">Transport</keyword>
<dbReference type="RefSeq" id="WP_089317622.1">
    <property type="nucleotide sequence ID" value="NZ_FZOQ01000002.1"/>
</dbReference>
<dbReference type="Pfam" id="PF02321">
    <property type="entry name" value="OEP"/>
    <property type="match status" value="2"/>
</dbReference>
<accession>A0A239BS50</accession>
<dbReference type="InterPro" id="IPR051906">
    <property type="entry name" value="TolC-like"/>
</dbReference>
<dbReference type="GO" id="GO:0009279">
    <property type="term" value="C:cell outer membrane"/>
    <property type="evidence" value="ECO:0007669"/>
    <property type="project" value="UniProtKB-SubCell"/>
</dbReference>
<reference evidence="11" key="1">
    <citation type="submission" date="2017-06" db="EMBL/GenBank/DDBJ databases">
        <authorList>
            <person name="Varghese N."/>
            <person name="Submissions S."/>
        </authorList>
    </citation>
    <scope>NUCLEOTIDE SEQUENCE [LARGE SCALE GENOMIC DNA]</scope>
    <source>
        <strain evidence="11">NKM1</strain>
    </source>
</reference>
<evidence type="ECO:0000256" key="1">
    <source>
        <dbReference type="ARBA" id="ARBA00004442"/>
    </source>
</evidence>
<name>A0A239BS50_9BACT</name>
<evidence type="ECO:0000256" key="5">
    <source>
        <dbReference type="ARBA" id="ARBA00022692"/>
    </source>
</evidence>
<evidence type="ECO:0000256" key="4">
    <source>
        <dbReference type="ARBA" id="ARBA00022452"/>
    </source>
</evidence>
<dbReference type="PANTHER" id="PTHR30026:SF20">
    <property type="entry name" value="OUTER MEMBRANE PROTEIN TOLC"/>
    <property type="match status" value="1"/>
</dbReference>
<dbReference type="SUPFAM" id="SSF56954">
    <property type="entry name" value="Outer membrane efflux proteins (OEP)"/>
    <property type="match status" value="1"/>
</dbReference>